<name>A0A0E9T0L5_ANGAN</name>
<accession>A0A0E9T0L5</accession>
<proteinExistence type="predicted"/>
<sequence>MYLKFPLNPDSNHFFPSRNLKG</sequence>
<reference evidence="1" key="2">
    <citation type="journal article" date="2015" name="Fish Shellfish Immunol.">
        <title>Early steps in the European eel (Anguilla anguilla)-Vibrio vulnificus interaction in the gills: Role of the RtxA13 toxin.</title>
        <authorList>
            <person name="Callol A."/>
            <person name="Pajuelo D."/>
            <person name="Ebbesson L."/>
            <person name="Teles M."/>
            <person name="MacKenzie S."/>
            <person name="Amaro C."/>
        </authorList>
    </citation>
    <scope>NUCLEOTIDE SEQUENCE</scope>
</reference>
<evidence type="ECO:0000313" key="1">
    <source>
        <dbReference type="EMBL" id="JAH47121.1"/>
    </source>
</evidence>
<reference evidence="1" key="1">
    <citation type="submission" date="2014-11" db="EMBL/GenBank/DDBJ databases">
        <authorList>
            <person name="Amaro Gonzalez C."/>
        </authorList>
    </citation>
    <scope>NUCLEOTIDE SEQUENCE</scope>
</reference>
<protein>
    <submittedName>
        <fullName evidence="1">Uncharacterized protein</fullName>
    </submittedName>
</protein>
<organism evidence="1">
    <name type="scientific">Anguilla anguilla</name>
    <name type="common">European freshwater eel</name>
    <name type="synonym">Muraena anguilla</name>
    <dbReference type="NCBI Taxonomy" id="7936"/>
    <lineage>
        <taxon>Eukaryota</taxon>
        <taxon>Metazoa</taxon>
        <taxon>Chordata</taxon>
        <taxon>Craniata</taxon>
        <taxon>Vertebrata</taxon>
        <taxon>Euteleostomi</taxon>
        <taxon>Actinopterygii</taxon>
        <taxon>Neopterygii</taxon>
        <taxon>Teleostei</taxon>
        <taxon>Anguilliformes</taxon>
        <taxon>Anguillidae</taxon>
        <taxon>Anguilla</taxon>
    </lineage>
</organism>
<dbReference type="AlphaFoldDB" id="A0A0E9T0L5"/>
<dbReference type="EMBL" id="GBXM01061456">
    <property type="protein sequence ID" value="JAH47121.1"/>
    <property type="molecule type" value="Transcribed_RNA"/>
</dbReference>